<dbReference type="Pfam" id="PF00005">
    <property type="entry name" value="ABC_tran"/>
    <property type="match status" value="2"/>
</dbReference>
<organism evidence="4 5">
    <name type="scientific">Pontiella agarivorans</name>
    <dbReference type="NCBI Taxonomy" id="3038953"/>
    <lineage>
        <taxon>Bacteria</taxon>
        <taxon>Pseudomonadati</taxon>
        <taxon>Kiritimatiellota</taxon>
        <taxon>Kiritimatiellia</taxon>
        <taxon>Kiritimatiellales</taxon>
        <taxon>Pontiellaceae</taxon>
        <taxon>Pontiella</taxon>
    </lineage>
</organism>
<accession>A0ABU5MSV0</accession>
<dbReference type="InterPro" id="IPR027417">
    <property type="entry name" value="P-loop_NTPase"/>
</dbReference>
<dbReference type="Proteomes" id="UP001290861">
    <property type="component" value="Unassembled WGS sequence"/>
</dbReference>
<dbReference type="SMART" id="SM00382">
    <property type="entry name" value="AAA"/>
    <property type="match status" value="2"/>
</dbReference>
<dbReference type="EMBL" id="JARVCO010000002">
    <property type="protein sequence ID" value="MDZ8117193.1"/>
    <property type="molecule type" value="Genomic_DNA"/>
</dbReference>
<dbReference type="Gene3D" id="3.40.50.300">
    <property type="entry name" value="P-loop containing nucleotide triphosphate hydrolases"/>
    <property type="match status" value="2"/>
</dbReference>
<feature type="domain" description="ABC transporter" evidence="3">
    <location>
        <begin position="2"/>
        <end position="252"/>
    </location>
</feature>
<keyword evidence="1" id="KW-0547">Nucleotide-binding</keyword>
<reference evidence="4 5" key="1">
    <citation type="journal article" date="2024" name="Appl. Environ. Microbiol.">
        <title>Pontiella agarivorans sp. nov., a novel marine anaerobic bacterium capable of degrading macroalgal polysaccharides and fixing nitrogen.</title>
        <authorList>
            <person name="Liu N."/>
            <person name="Kivenson V."/>
            <person name="Peng X."/>
            <person name="Cui Z."/>
            <person name="Lankiewicz T.S."/>
            <person name="Gosselin K.M."/>
            <person name="English C.J."/>
            <person name="Blair E.M."/>
            <person name="O'Malley M.A."/>
            <person name="Valentine D.L."/>
        </authorList>
    </citation>
    <scope>NUCLEOTIDE SEQUENCE [LARGE SCALE GENOMIC DNA]</scope>
    <source>
        <strain evidence="4 5">NLcol2</strain>
    </source>
</reference>
<evidence type="ECO:0000256" key="1">
    <source>
        <dbReference type="ARBA" id="ARBA00022741"/>
    </source>
</evidence>
<evidence type="ECO:0000313" key="5">
    <source>
        <dbReference type="Proteomes" id="UP001290861"/>
    </source>
</evidence>
<dbReference type="InterPro" id="IPR003439">
    <property type="entry name" value="ABC_transporter-like_ATP-bd"/>
</dbReference>
<dbReference type="GO" id="GO:0005524">
    <property type="term" value="F:ATP binding"/>
    <property type="evidence" value="ECO:0007669"/>
    <property type="project" value="UniProtKB-KW"/>
</dbReference>
<dbReference type="InterPro" id="IPR032781">
    <property type="entry name" value="ABC_tran_Xtn"/>
</dbReference>
<name>A0ABU5MSV0_9BACT</name>
<sequence>MIATSNITMRFGKDALFEDVSVKFTPGNRYGLIGANGSGKSTFMKILTGQQQQSEGEVVIGNDCTLGYLRQDHAAFDEFSIIDTVYQGNPELWKIHCEREYLYNKDELTDEENDRCGHIEDEFGEAGGYTMESEAATLLVGLGFTEDLFEQNMTVLQGGFKLRVLLAQVLFGQPDILLLDEPTNHLDMESIEWLVDLLKRYTGTLITISHDRFFLNQVCTHIADLDYHEIRMFPGNYDDFTIAALDAREQQEKANKKVEKQANDLKAFISRFSSNASKAKQATSRKKQLDKLEVTKIKPSSRVSPFIRFNPKNRLGDKVIEAKDLSKTYDEVLFKDFSCTIGPEERVAIIGKNGIGKTTLLKILCDELKSDTGSIIFGETVEIGMFPQDTADLLDPAVSALEWLGRFGDGEYNEVELRSFMGRMLFRGEDVLKKVGVLSGGEKARLVISKMTMEGGNVLALDEPTNHLDLESIEALNFGLSLFPNTLLFVSHDHRFIATLATRILEVTETGIIDYPGTLDDYEAMKRNRK</sequence>
<dbReference type="InterPro" id="IPR051309">
    <property type="entry name" value="ABCF_ATPase"/>
</dbReference>
<dbReference type="SUPFAM" id="SSF52540">
    <property type="entry name" value="P-loop containing nucleoside triphosphate hydrolases"/>
    <property type="match status" value="2"/>
</dbReference>
<dbReference type="PANTHER" id="PTHR42855:SF2">
    <property type="entry name" value="DRUG RESISTANCE ABC TRANSPORTER,ATP-BINDING PROTEIN"/>
    <property type="match status" value="1"/>
</dbReference>
<evidence type="ECO:0000313" key="4">
    <source>
        <dbReference type="EMBL" id="MDZ8117193.1"/>
    </source>
</evidence>
<comment type="caution">
    <text evidence="4">The sequence shown here is derived from an EMBL/GenBank/DDBJ whole genome shotgun (WGS) entry which is preliminary data.</text>
</comment>
<dbReference type="Pfam" id="PF12848">
    <property type="entry name" value="ABC_tran_Xtn"/>
    <property type="match status" value="1"/>
</dbReference>
<dbReference type="CDD" id="cd03221">
    <property type="entry name" value="ABCF_EF-3"/>
    <property type="match status" value="2"/>
</dbReference>
<keyword evidence="5" id="KW-1185">Reference proteome</keyword>
<proteinExistence type="predicted"/>
<gene>
    <name evidence="4" type="ORF">P9H32_01025</name>
</gene>
<protein>
    <submittedName>
        <fullName evidence="4">ATP-binding cassette domain-containing protein</fullName>
    </submittedName>
</protein>
<dbReference type="PROSITE" id="PS50893">
    <property type="entry name" value="ABC_TRANSPORTER_2"/>
    <property type="match status" value="2"/>
</dbReference>
<evidence type="ECO:0000256" key="2">
    <source>
        <dbReference type="ARBA" id="ARBA00022840"/>
    </source>
</evidence>
<dbReference type="PROSITE" id="PS00211">
    <property type="entry name" value="ABC_TRANSPORTER_1"/>
    <property type="match status" value="1"/>
</dbReference>
<feature type="domain" description="ABC transporter" evidence="3">
    <location>
        <begin position="320"/>
        <end position="530"/>
    </location>
</feature>
<dbReference type="RefSeq" id="WP_322606997.1">
    <property type="nucleotide sequence ID" value="NZ_JARVCO010000002.1"/>
</dbReference>
<evidence type="ECO:0000259" key="3">
    <source>
        <dbReference type="PROSITE" id="PS50893"/>
    </source>
</evidence>
<dbReference type="PANTHER" id="PTHR42855">
    <property type="entry name" value="ABC TRANSPORTER ATP-BINDING SUBUNIT"/>
    <property type="match status" value="1"/>
</dbReference>
<dbReference type="InterPro" id="IPR003593">
    <property type="entry name" value="AAA+_ATPase"/>
</dbReference>
<dbReference type="InterPro" id="IPR017871">
    <property type="entry name" value="ABC_transporter-like_CS"/>
</dbReference>
<keyword evidence="2 4" id="KW-0067">ATP-binding</keyword>